<evidence type="ECO:0000256" key="4">
    <source>
        <dbReference type="ARBA" id="ARBA00023329"/>
    </source>
</evidence>
<protein>
    <recommendedName>
        <fullName evidence="6">ENTH domain-containing protein</fullName>
    </recommendedName>
</protein>
<dbReference type="GO" id="GO:0030136">
    <property type="term" value="C:clathrin-coated vesicle"/>
    <property type="evidence" value="ECO:0007669"/>
    <property type="project" value="UniProtKB-SubCell"/>
</dbReference>
<evidence type="ECO:0000313" key="7">
    <source>
        <dbReference type="EMBL" id="KAL3523809.1"/>
    </source>
</evidence>
<comment type="caution">
    <text evidence="7">The sequence shown here is derived from an EMBL/GenBank/DDBJ whole genome shotgun (WGS) entry which is preliminary data.</text>
</comment>
<gene>
    <name evidence="7" type="ORF">ACH5RR_016643</name>
</gene>
<comment type="subcellular location">
    <subcellularLocation>
        <location evidence="1">Cytoplasmic vesicle</location>
        <location evidence="1">Clathrin-coated vesicle</location>
    </subcellularLocation>
    <subcellularLocation>
        <location evidence="2">Golgi apparatus</location>
    </subcellularLocation>
</comment>
<dbReference type="EMBL" id="JBJUIK010000007">
    <property type="protein sequence ID" value="KAL3523809.1"/>
    <property type="molecule type" value="Genomic_DNA"/>
</dbReference>
<dbReference type="SMART" id="SM00273">
    <property type="entry name" value="ENTH"/>
    <property type="match status" value="1"/>
</dbReference>
<evidence type="ECO:0000313" key="8">
    <source>
        <dbReference type="Proteomes" id="UP001630127"/>
    </source>
</evidence>
<reference evidence="7 8" key="1">
    <citation type="submission" date="2024-11" db="EMBL/GenBank/DDBJ databases">
        <title>A near-complete genome assembly of Cinchona calisaya.</title>
        <authorList>
            <person name="Lian D.C."/>
            <person name="Zhao X.W."/>
            <person name="Wei L."/>
        </authorList>
    </citation>
    <scope>NUCLEOTIDE SEQUENCE [LARGE SCALE GENOMIC DNA]</scope>
    <source>
        <tissue evidence="7">Nenye</tissue>
    </source>
</reference>
<organism evidence="7 8">
    <name type="scientific">Cinchona calisaya</name>
    <dbReference type="NCBI Taxonomy" id="153742"/>
    <lineage>
        <taxon>Eukaryota</taxon>
        <taxon>Viridiplantae</taxon>
        <taxon>Streptophyta</taxon>
        <taxon>Embryophyta</taxon>
        <taxon>Tracheophyta</taxon>
        <taxon>Spermatophyta</taxon>
        <taxon>Magnoliopsida</taxon>
        <taxon>eudicotyledons</taxon>
        <taxon>Gunneridae</taxon>
        <taxon>Pentapetalae</taxon>
        <taxon>asterids</taxon>
        <taxon>lamiids</taxon>
        <taxon>Gentianales</taxon>
        <taxon>Rubiaceae</taxon>
        <taxon>Cinchonoideae</taxon>
        <taxon>Cinchoneae</taxon>
        <taxon>Cinchona</taxon>
    </lineage>
</organism>
<evidence type="ECO:0000259" key="6">
    <source>
        <dbReference type="PROSITE" id="PS50942"/>
    </source>
</evidence>
<accession>A0ABD2ZWK4</accession>
<dbReference type="Proteomes" id="UP001630127">
    <property type="component" value="Unassembled WGS sequence"/>
</dbReference>
<evidence type="ECO:0000256" key="1">
    <source>
        <dbReference type="ARBA" id="ARBA00004132"/>
    </source>
</evidence>
<dbReference type="SUPFAM" id="SSF48464">
    <property type="entry name" value="ENTH/VHS domain"/>
    <property type="match status" value="1"/>
</dbReference>
<keyword evidence="4" id="KW-0968">Cytoplasmic vesicle</keyword>
<dbReference type="CDD" id="cd03571">
    <property type="entry name" value="ENTH"/>
    <property type="match status" value="1"/>
</dbReference>
<proteinExistence type="predicted"/>
<feature type="region of interest" description="Disordered" evidence="5">
    <location>
        <begin position="227"/>
        <end position="253"/>
    </location>
</feature>
<sequence>MDTYFLNEFKRQASFFIKDKIKAARLALFDVTPAQLLTEEATNGDPKIPDTRTMRPISRAAFEVDDYWRIVDILHKRLMKYDRQNWRAAYQAIILLEHLLTHGPSRVVEEFQDDRDIIRDMANFYYVDEKGFNWGLSVQNKAGKVLKMIEDESFLKEERVRERKLAIGIKGFGSFCQRPTISAEESLQDANSEKYLRCNSHFCDYQRNEDALLFSDDERMPKAQEIRNRRRDLTSEKTAQNSDSVEDDHPFYDKEHQAQVSLLS</sequence>
<evidence type="ECO:0000256" key="2">
    <source>
        <dbReference type="ARBA" id="ARBA00004555"/>
    </source>
</evidence>
<dbReference type="InterPro" id="IPR008942">
    <property type="entry name" value="ENTH_VHS"/>
</dbReference>
<dbReference type="Gene3D" id="1.25.40.90">
    <property type="match status" value="1"/>
</dbReference>
<dbReference type="Pfam" id="PF01417">
    <property type="entry name" value="ENTH"/>
    <property type="match status" value="1"/>
</dbReference>
<feature type="domain" description="ENTH" evidence="6">
    <location>
        <begin position="26"/>
        <end position="159"/>
    </location>
</feature>
<evidence type="ECO:0000256" key="5">
    <source>
        <dbReference type="SAM" id="MobiDB-lite"/>
    </source>
</evidence>
<dbReference type="PANTHER" id="PTHR12276:SF99">
    <property type="entry name" value="EPSIN-2-LIKE"/>
    <property type="match status" value="1"/>
</dbReference>
<evidence type="ECO:0000256" key="3">
    <source>
        <dbReference type="ARBA" id="ARBA00023034"/>
    </source>
</evidence>
<keyword evidence="3" id="KW-0333">Golgi apparatus</keyword>
<dbReference type="AlphaFoldDB" id="A0ABD2ZWK4"/>
<dbReference type="GO" id="GO:0005794">
    <property type="term" value="C:Golgi apparatus"/>
    <property type="evidence" value="ECO:0007669"/>
    <property type="project" value="UniProtKB-SubCell"/>
</dbReference>
<dbReference type="PANTHER" id="PTHR12276">
    <property type="entry name" value="EPSIN/ENT-RELATED"/>
    <property type="match status" value="1"/>
</dbReference>
<name>A0ABD2ZWK4_9GENT</name>
<dbReference type="InterPro" id="IPR013809">
    <property type="entry name" value="ENTH"/>
</dbReference>
<dbReference type="PROSITE" id="PS50942">
    <property type="entry name" value="ENTH"/>
    <property type="match status" value="1"/>
</dbReference>
<keyword evidence="8" id="KW-1185">Reference proteome</keyword>